<dbReference type="SUPFAM" id="SSF52091">
    <property type="entry name" value="SpoIIaa-like"/>
    <property type="match status" value="1"/>
</dbReference>
<dbReference type="Gene3D" id="3.30.750.24">
    <property type="entry name" value="STAS domain"/>
    <property type="match status" value="1"/>
</dbReference>
<dbReference type="PANTHER" id="PTHR33495">
    <property type="entry name" value="ANTI-SIGMA FACTOR ANTAGONIST TM_1081-RELATED-RELATED"/>
    <property type="match status" value="1"/>
</dbReference>
<dbReference type="Pfam" id="PF13466">
    <property type="entry name" value="STAS_2"/>
    <property type="match status" value="1"/>
</dbReference>
<evidence type="ECO:0000313" key="3">
    <source>
        <dbReference type="Proteomes" id="UP001154312"/>
    </source>
</evidence>
<dbReference type="Proteomes" id="UP001154312">
    <property type="component" value="Unassembled WGS sequence"/>
</dbReference>
<dbReference type="CDD" id="cd07043">
    <property type="entry name" value="STAS_anti-anti-sigma_factors"/>
    <property type="match status" value="1"/>
</dbReference>
<organism evidence="2 3">
    <name type="scientific">Pelotomaculum isophthalicicum JI</name>
    <dbReference type="NCBI Taxonomy" id="947010"/>
    <lineage>
        <taxon>Bacteria</taxon>
        <taxon>Bacillati</taxon>
        <taxon>Bacillota</taxon>
        <taxon>Clostridia</taxon>
        <taxon>Eubacteriales</taxon>
        <taxon>Desulfotomaculaceae</taxon>
        <taxon>Pelotomaculum</taxon>
    </lineage>
</organism>
<dbReference type="AlphaFoldDB" id="A0A9X4JWI7"/>
<dbReference type="PANTHER" id="PTHR33495:SF6">
    <property type="entry name" value="ANTI-SIGMA FACTOR ANTAGONIST"/>
    <property type="match status" value="1"/>
</dbReference>
<dbReference type="InterPro" id="IPR058548">
    <property type="entry name" value="MlaB-like_STAS"/>
</dbReference>
<dbReference type="InterPro" id="IPR036513">
    <property type="entry name" value="STAS_dom_sf"/>
</dbReference>
<gene>
    <name evidence="2" type="ORF">L7E55_13725</name>
</gene>
<proteinExistence type="predicted"/>
<dbReference type="PROSITE" id="PS50801">
    <property type="entry name" value="STAS"/>
    <property type="match status" value="1"/>
</dbReference>
<comment type="caution">
    <text evidence="2">The sequence shown here is derived from an EMBL/GenBank/DDBJ whole genome shotgun (WGS) entry which is preliminary data.</text>
</comment>
<dbReference type="GO" id="GO:0043856">
    <property type="term" value="F:anti-sigma factor antagonist activity"/>
    <property type="evidence" value="ECO:0007669"/>
    <property type="project" value="TreeGrafter"/>
</dbReference>
<dbReference type="InterPro" id="IPR002645">
    <property type="entry name" value="STAS_dom"/>
</dbReference>
<dbReference type="EMBL" id="JAKOAV010000030">
    <property type="protein sequence ID" value="MDF9409402.1"/>
    <property type="molecule type" value="Genomic_DNA"/>
</dbReference>
<accession>A0A9X4JWI7</accession>
<protein>
    <submittedName>
        <fullName evidence="2">STAS domain-containing protein</fullName>
    </submittedName>
</protein>
<evidence type="ECO:0000259" key="1">
    <source>
        <dbReference type="PROSITE" id="PS50801"/>
    </source>
</evidence>
<reference evidence="2" key="1">
    <citation type="submission" date="2022-02" db="EMBL/GenBank/DDBJ databases">
        <authorList>
            <person name="Leng L."/>
        </authorList>
    </citation>
    <scope>NUCLEOTIDE SEQUENCE</scope>
    <source>
        <strain evidence="2">JI</strain>
    </source>
</reference>
<name>A0A9X4JWI7_9FIRM</name>
<feature type="domain" description="STAS" evidence="1">
    <location>
        <begin position="5"/>
        <end position="112"/>
    </location>
</feature>
<keyword evidence="3" id="KW-1185">Reference proteome</keyword>
<dbReference type="RefSeq" id="WP_277444866.1">
    <property type="nucleotide sequence ID" value="NZ_JAKOAV010000030.1"/>
</dbReference>
<evidence type="ECO:0000313" key="2">
    <source>
        <dbReference type="EMBL" id="MDF9409402.1"/>
    </source>
</evidence>
<sequence>MKKKFYSRSEWKEGMTFLRLSGDITSEGKEEFKKMLPPDGQTAPVVLDFAGVDYVNSAGLALLIGLVRRCRASGCPVGAVNLSAHYRKIFHMVGLNDYITVFDGEDAARTVLAPENGEGERDA</sequence>